<dbReference type="EMBL" id="JAUTBF010000001">
    <property type="protein sequence ID" value="MDQ1121747.1"/>
    <property type="molecule type" value="Genomic_DNA"/>
</dbReference>
<protein>
    <recommendedName>
        <fullName evidence="3">Lipoprotein</fullName>
    </recommendedName>
</protein>
<evidence type="ECO:0000313" key="2">
    <source>
        <dbReference type="Proteomes" id="UP001226691"/>
    </source>
</evidence>
<evidence type="ECO:0008006" key="3">
    <source>
        <dbReference type="Google" id="ProtNLM"/>
    </source>
</evidence>
<dbReference type="PROSITE" id="PS51257">
    <property type="entry name" value="PROKAR_LIPOPROTEIN"/>
    <property type="match status" value="1"/>
</dbReference>
<name>A0ABU0TPZ2_MICTR</name>
<organism evidence="1 2">
    <name type="scientific">Microbacterium trichothecenolyticum</name>
    <name type="common">Aureobacterium trichothecenolyticum</name>
    <dbReference type="NCBI Taxonomy" id="69370"/>
    <lineage>
        <taxon>Bacteria</taxon>
        <taxon>Bacillati</taxon>
        <taxon>Actinomycetota</taxon>
        <taxon>Actinomycetes</taxon>
        <taxon>Micrococcales</taxon>
        <taxon>Microbacteriaceae</taxon>
        <taxon>Microbacterium</taxon>
    </lineage>
</organism>
<gene>
    <name evidence="1" type="ORF">QE412_000320</name>
</gene>
<accession>A0ABU0TPZ2</accession>
<dbReference type="Proteomes" id="UP001226691">
    <property type="component" value="Unassembled WGS sequence"/>
</dbReference>
<evidence type="ECO:0000313" key="1">
    <source>
        <dbReference type="EMBL" id="MDQ1121747.1"/>
    </source>
</evidence>
<sequence>MALGTRFCVERVFAGVLLLGSLLVVSACGTSKEVEMSPAEARDALVSTIEKSAGQLQVDGWSRSHAPEVGNCGARRGERADYSYSYGAPAPDSDHEADARKIADYWRSLGMQVRLVESPDYVVYASGGPVAGLTFSTAPGNYFIAGESLCVPGDATELRKQDNS</sequence>
<proteinExistence type="predicted"/>
<keyword evidence="2" id="KW-1185">Reference proteome</keyword>
<dbReference type="RefSeq" id="WP_307479298.1">
    <property type="nucleotide sequence ID" value="NZ_JAUTBF010000001.1"/>
</dbReference>
<reference evidence="1 2" key="1">
    <citation type="submission" date="2023-07" db="EMBL/GenBank/DDBJ databases">
        <title>Functional and genomic diversity of the sorghum phyllosphere microbiome.</title>
        <authorList>
            <person name="Shade A."/>
        </authorList>
    </citation>
    <scope>NUCLEOTIDE SEQUENCE [LARGE SCALE GENOMIC DNA]</scope>
    <source>
        <strain evidence="1 2">SORGH_AS_1207</strain>
    </source>
</reference>
<comment type="caution">
    <text evidence="1">The sequence shown here is derived from an EMBL/GenBank/DDBJ whole genome shotgun (WGS) entry which is preliminary data.</text>
</comment>